<protein>
    <submittedName>
        <fullName evidence="3">64a97151-d683-48a3-81fe-04ecb39b2e0f</fullName>
    </submittedName>
</protein>
<evidence type="ECO:0000256" key="2">
    <source>
        <dbReference type="SAM" id="MobiDB-lite"/>
    </source>
</evidence>
<organism evidence="3 4">
    <name type="scientific">Thermothielavioides terrestris</name>
    <dbReference type="NCBI Taxonomy" id="2587410"/>
    <lineage>
        <taxon>Eukaryota</taxon>
        <taxon>Fungi</taxon>
        <taxon>Dikarya</taxon>
        <taxon>Ascomycota</taxon>
        <taxon>Pezizomycotina</taxon>
        <taxon>Sordariomycetes</taxon>
        <taxon>Sordariomycetidae</taxon>
        <taxon>Sordariales</taxon>
        <taxon>Chaetomiaceae</taxon>
        <taxon>Thermothielavioides</taxon>
    </lineage>
</organism>
<keyword evidence="1" id="KW-0175">Coiled coil</keyword>
<accession>A0A3S4EVM3</accession>
<reference evidence="3 4" key="1">
    <citation type="submission" date="2018-04" db="EMBL/GenBank/DDBJ databases">
        <authorList>
            <person name="Huttner S."/>
            <person name="Dainat J."/>
        </authorList>
    </citation>
    <scope>NUCLEOTIDE SEQUENCE [LARGE SCALE GENOMIC DNA]</scope>
</reference>
<name>A0A3S4EVM3_9PEZI</name>
<feature type="compositionally biased region" description="Acidic residues" evidence="2">
    <location>
        <begin position="127"/>
        <end position="136"/>
    </location>
</feature>
<dbReference type="AlphaFoldDB" id="A0A3S4EVM3"/>
<feature type="region of interest" description="Disordered" evidence="2">
    <location>
        <begin position="307"/>
        <end position="336"/>
    </location>
</feature>
<proteinExistence type="predicted"/>
<feature type="compositionally biased region" description="Low complexity" evidence="2">
    <location>
        <begin position="190"/>
        <end position="203"/>
    </location>
</feature>
<feature type="region of interest" description="Disordered" evidence="2">
    <location>
        <begin position="61"/>
        <end position="110"/>
    </location>
</feature>
<feature type="region of interest" description="Disordered" evidence="2">
    <location>
        <begin position="124"/>
        <end position="273"/>
    </location>
</feature>
<evidence type="ECO:0000256" key="1">
    <source>
        <dbReference type="SAM" id="Coils"/>
    </source>
</evidence>
<evidence type="ECO:0000313" key="4">
    <source>
        <dbReference type="Proteomes" id="UP000289323"/>
    </source>
</evidence>
<feature type="compositionally biased region" description="Low complexity" evidence="2">
    <location>
        <begin position="309"/>
        <end position="321"/>
    </location>
</feature>
<dbReference type="EMBL" id="OUUZ01000003">
    <property type="protein sequence ID" value="SPQ20260.1"/>
    <property type="molecule type" value="Genomic_DNA"/>
</dbReference>
<feature type="compositionally biased region" description="Polar residues" evidence="2">
    <location>
        <begin position="209"/>
        <end position="236"/>
    </location>
</feature>
<dbReference type="Proteomes" id="UP000289323">
    <property type="component" value="Unassembled WGS sequence"/>
</dbReference>
<evidence type="ECO:0000313" key="3">
    <source>
        <dbReference type="EMBL" id="SPQ20260.1"/>
    </source>
</evidence>
<feature type="coiled-coil region" evidence="1">
    <location>
        <begin position="344"/>
        <end position="371"/>
    </location>
</feature>
<feature type="region of interest" description="Disordered" evidence="2">
    <location>
        <begin position="29"/>
        <end position="49"/>
    </location>
</feature>
<feature type="compositionally biased region" description="Low complexity" evidence="2">
    <location>
        <begin position="255"/>
        <end position="265"/>
    </location>
</feature>
<feature type="compositionally biased region" description="Basic and acidic residues" evidence="2">
    <location>
        <begin position="137"/>
        <end position="148"/>
    </location>
</feature>
<feature type="compositionally biased region" description="Basic and acidic residues" evidence="2">
    <location>
        <begin position="76"/>
        <end position="94"/>
    </location>
</feature>
<sequence>MSINSTASNHSRRRRRLLSLSSSDFFALRRRDAGPESTSEAPPELPALPIYKTLTDEWRSLNLAADDGSQSEDGGQDSRRASSDSAADFRRLLECRSPTPATPAEPTVRDKAVHFASAYQSLLPDFDTMEGEEEGNPAEHAKPLHSRAEPTPPSSCAASEKSEYMSMAFRRSPLFNPPQPSSDVAPHSPPASTSSAAGPSTAAVDSRNDTPSAEQDQHRQQPSQSGTPSPRCSTNEAWPLSSPPATLPTPPEPKPSASAAAATTARSKGKWNRRVTSTVFEERTIGLQICSKLLTDQLARALLPKRPEGAASGSSNNASGSGANGGAEEEEEESAQKLQVMLLIEAYEGVLEECRETKEELEEEAGENEVEGAAELDDAVQILEHWLDSLHTIYHDAFEGDD</sequence>
<gene>
    <name evidence="3" type="ORF">TT172_LOCUS2679</name>
</gene>
<feature type="compositionally biased region" description="Pro residues" evidence="2">
    <location>
        <begin position="241"/>
        <end position="254"/>
    </location>
</feature>